<evidence type="ECO:0000313" key="2">
    <source>
        <dbReference type="EMBL" id="OBS23468.1"/>
    </source>
</evidence>
<feature type="compositionally biased region" description="Polar residues" evidence="1">
    <location>
        <begin position="283"/>
        <end position="297"/>
    </location>
</feature>
<accession>A0A1B8ASE8</accession>
<reference evidence="2 3" key="1">
    <citation type="submission" date="2016-06" db="EMBL/GenBank/DDBJ databases">
        <title>Living apart together: crosstalk between the core and supernumerary genomes in a fungal plant pathogen.</title>
        <authorList>
            <person name="Vanheule A."/>
            <person name="Audenaert K."/>
            <person name="Warris S."/>
            <person name="Van De Geest H."/>
            <person name="Schijlen E."/>
            <person name="Hofte M."/>
            <person name="De Saeger S."/>
            <person name="Haesaert G."/>
            <person name="Waalwijk C."/>
            <person name="Van Der Lee T."/>
        </authorList>
    </citation>
    <scope>NUCLEOTIDE SEQUENCE [LARGE SCALE GENOMIC DNA]</scope>
    <source>
        <strain evidence="2 3">2516</strain>
    </source>
</reference>
<protein>
    <submittedName>
        <fullName evidence="2">Uncharacterized protein</fullName>
    </submittedName>
</protein>
<dbReference type="Proteomes" id="UP000091967">
    <property type="component" value="Unassembled WGS sequence"/>
</dbReference>
<gene>
    <name evidence="2" type="ORF">FPOA_04017</name>
</gene>
<evidence type="ECO:0000256" key="1">
    <source>
        <dbReference type="SAM" id="MobiDB-lite"/>
    </source>
</evidence>
<proteinExistence type="predicted"/>
<sequence length="320" mass="36348">MAKDVNIYGQLMAIVTELKELQEIGVAQEVEVKKSSVQNQMLIDSNENLKGHLEDQHKTMTENHDQTVSMNANVQKRAADRETYTRFLDDFSEEAERLKAQRSPNEHFARIDAQVSCRDAQVITACRPVSQHRSQPRRPGRFEGNLHGLARPQTEVCICKDPSEDKQVVTRARSRRRFSTAYAYGQRANAIHLDTLQFSVDSFGYTCREHVSKMVLRRSSLATHSGLVGPAPPIYQVPGETCRTFLLSSPGEVHILQYQRRHRQHGNIVPQYRQLSDIGVSKPTGTAQPSWSSSNDPMRSMTRFNDWVGVLDVHQKTRHG</sequence>
<dbReference type="EMBL" id="LYXU01000002">
    <property type="protein sequence ID" value="OBS23468.1"/>
    <property type="molecule type" value="Genomic_DNA"/>
</dbReference>
<organism evidence="2 3">
    <name type="scientific">Fusarium poae</name>
    <dbReference type="NCBI Taxonomy" id="36050"/>
    <lineage>
        <taxon>Eukaryota</taxon>
        <taxon>Fungi</taxon>
        <taxon>Dikarya</taxon>
        <taxon>Ascomycota</taxon>
        <taxon>Pezizomycotina</taxon>
        <taxon>Sordariomycetes</taxon>
        <taxon>Hypocreomycetidae</taxon>
        <taxon>Hypocreales</taxon>
        <taxon>Nectriaceae</taxon>
        <taxon>Fusarium</taxon>
    </lineage>
</organism>
<name>A0A1B8ASE8_FUSPO</name>
<comment type="caution">
    <text evidence="2">The sequence shown here is derived from an EMBL/GenBank/DDBJ whole genome shotgun (WGS) entry which is preliminary data.</text>
</comment>
<keyword evidence="3" id="KW-1185">Reference proteome</keyword>
<evidence type="ECO:0000313" key="3">
    <source>
        <dbReference type="Proteomes" id="UP000091967"/>
    </source>
</evidence>
<feature type="region of interest" description="Disordered" evidence="1">
    <location>
        <begin position="279"/>
        <end position="298"/>
    </location>
</feature>
<dbReference type="AlphaFoldDB" id="A0A1B8ASE8"/>